<evidence type="ECO:0000259" key="3">
    <source>
        <dbReference type="Pfam" id="PF13581"/>
    </source>
</evidence>
<dbReference type="CDD" id="cd16936">
    <property type="entry name" value="HATPase_RsbW-like"/>
    <property type="match status" value="1"/>
</dbReference>
<sequence>MEETVGQEMLRPAPGRESPDASSSQAKGGGDLLDRVFGRADITVLRHEVIQRLAPGLLGDRLDGFVLAVNEVITNVVLHAGGSGRLRLTRTATAVWCTVTDSGPGIPEEYQRPPTVPEAFEDGGRGIWLAYQLCDEVTMATGPIGTTIGLRMDIPGRITASGLLDGVSAAG</sequence>
<dbReference type="GO" id="GO:0004674">
    <property type="term" value="F:protein serine/threonine kinase activity"/>
    <property type="evidence" value="ECO:0007669"/>
    <property type="project" value="UniProtKB-KW"/>
</dbReference>
<keyword evidence="5" id="KW-1185">Reference proteome</keyword>
<dbReference type="EMBL" id="MEIA01000213">
    <property type="protein sequence ID" value="OJF12563.1"/>
    <property type="molecule type" value="Genomic_DNA"/>
</dbReference>
<evidence type="ECO:0000256" key="1">
    <source>
        <dbReference type="ARBA" id="ARBA00022527"/>
    </source>
</evidence>
<name>A0A1K0GTF6_9ACTN</name>
<proteinExistence type="predicted"/>
<evidence type="ECO:0000313" key="4">
    <source>
        <dbReference type="EMBL" id="OJF12563.1"/>
    </source>
</evidence>
<feature type="region of interest" description="Disordered" evidence="2">
    <location>
        <begin position="1"/>
        <end position="32"/>
    </location>
</feature>
<dbReference type="Gene3D" id="3.30.565.10">
    <property type="entry name" value="Histidine kinase-like ATPase, C-terminal domain"/>
    <property type="match status" value="1"/>
</dbReference>
<dbReference type="InterPro" id="IPR050267">
    <property type="entry name" value="Anti-sigma-factor_SerPK"/>
</dbReference>
<evidence type="ECO:0000313" key="5">
    <source>
        <dbReference type="Proteomes" id="UP000182486"/>
    </source>
</evidence>
<dbReference type="RefSeq" id="WP_071806856.1">
    <property type="nucleotide sequence ID" value="NZ_MEIA01000213.1"/>
</dbReference>
<keyword evidence="1" id="KW-0418">Kinase</keyword>
<keyword evidence="1" id="KW-0723">Serine/threonine-protein kinase</keyword>
<protein>
    <submittedName>
        <fullName evidence="4">Anti-sigma regulatory factor</fullName>
    </submittedName>
</protein>
<dbReference type="PANTHER" id="PTHR35526:SF3">
    <property type="entry name" value="ANTI-SIGMA-F FACTOR RSBW"/>
    <property type="match status" value="1"/>
</dbReference>
<dbReference type="PANTHER" id="PTHR35526">
    <property type="entry name" value="ANTI-SIGMA-F FACTOR RSBW-RELATED"/>
    <property type="match status" value="1"/>
</dbReference>
<keyword evidence="1" id="KW-0808">Transferase</keyword>
<gene>
    <name evidence="4" type="ORF">BG844_19970</name>
</gene>
<dbReference type="Pfam" id="PF13581">
    <property type="entry name" value="HATPase_c_2"/>
    <property type="match status" value="1"/>
</dbReference>
<dbReference type="Proteomes" id="UP000182486">
    <property type="component" value="Unassembled WGS sequence"/>
</dbReference>
<dbReference type="SUPFAM" id="SSF55874">
    <property type="entry name" value="ATPase domain of HSP90 chaperone/DNA topoisomerase II/histidine kinase"/>
    <property type="match status" value="1"/>
</dbReference>
<dbReference type="InterPro" id="IPR003594">
    <property type="entry name" value="HATPase_dom"/>
</dbReference>
<comment type="caution">
    <text evidence="4">The sequence shown here is derived from an EMBL/GenBank/DDBJ whole genome shotgun (WGS) entry which is preliminary data.</text>
</comment>
<dbReference type="AlphaFoldDB" id="A0A1K0GTF6"/>
<organism evidence="4 5">
    <name type="scientific">Couchioplanes caeruleus subsp. caeruleus</name>
    <dbReference type="NCBI Taxonomy" id="56427"/>
    <lineage>
        <taxon>Bacteria</taxon>
        <taxon>Bacillati</taxon>
        <taxon>Actinomycetota</taxon>
        <taxon>Actinomycetes</taxon>
        <taxon>Micromonosporales</taxon>
        <taxon>Micromonosporaceae</taxon>
        <taxon>Couchioplanes</taxon>
    </lineage>
</organism>
<dbReference type="InterPro" id="IPR036890">
    <property type="entry name" value="HATPase_C_sf"/>
</dbReference>
<feature type="domain" description="Histidine kinase/HSP90-like ATPase" evidence="3">
    <location>
        <begin position="55"/>
        <end position="151"/>
    </location>
</feature>
<reference evidence="4 5" key="1">
    <citation type="submission" date="2016-09" db="EMBL/GenBank/DDBJ databases">
        <title>Couchioplanes caeruleus draft genome sequence.</title>
        <authorList>
            <person name="Sheehan J."/>
            <person name="Caffrey P."/>
        </authorList>
    </citation>
    <scope>NUCLEOTIDE SEQUENCE [LARGE SCALE GENOMIC DNA]</scope>
    <source>
        <strain evidence="4 5">DSM 43634</strain>
    </source>
</reference>
<accession>A0A1K0GTF6</accession>
<evidence type="ECO:0000256" key="2">
    <source>
        <dbReference type="SAM" id="MobiDB-lite"/>
    </source>
</evidence>